<evidence type="ECO:0000313" key="2">
    <source>
        <dbReference type="EMBL" id="WOO78046.1"/>
    </source>
</evidence>
<dbReference type="PANTHER" id="PTHR47106">
    <property type="entry name" value="COILED-COIL-HELIX-COILED-COIL-HELIX DOMAIN-CONTAINING PROTEIN 5"/>
    <property type="match status" value="1"/>
</dbReference>
<dbReference type="GO" id="GO:0045333">
    <property type="term" value="P:cellular respiration"/>
    <property type="evidence" value="ECO:0007669"/>
    <property type="project" value="TreeGrafter"/>
</dbReference>
<feature type="domain" description="IMS import disulfide relay-system CHCH-CHCH-like Cx9C" evidence="1">
    <location>
        <begin position="8"/>
        <end position="50"/>
    </location>
</feature>
<accession>A0AAF0Y5H1</accession>
<name>A0AAF0Y5H1_9TREE</name>
<dbReference type="InterPro" id="IPR052848">
    <property type="entry name" value="CHCH_domain-containing_protein"/>
</dbReference>
<dbReference type="GeneID" id="87804854"/>
<dbReference type="PANTHER" id="PTHR47106:SF1">
    <property type="entry name" value="COILED-COIL-HELIX-COILED-COIL-HELIX DOMAIN-CONTAINING PROTEIN 5"/>
    <property type="match status" value="1"/>
</dbReference>
<keyword evidence="3" id="KW-1185">Reference proteome</keyword>
<evidence type="ECO:0000313" key="3">
    <source>
        <dbReference type="Proteomes" id="UP000827549"/>
    </source>
</evidence>
<gene>
    <name evidence="2" type="ORF">LOC62_01G001599</name>
</gene>
<dbReference type="InterPro" id="IPR031731">
    <property type="entry name" value="CX9C"/>
</dbReference>
<dbReference type="RefSeq" id="XP_062624078.1">
    <property type="nucleotide sequence ID" value="XM_062768094.1"/>
</dbReference>
<dbReference type="Proteomes" id="UP000827549">
    <property type="component" value="Chromosome 1"/>
</dbReference>
<evidence type="ECO:0000259" key="1">
    <source>
        <dbReference type="Pfam" id="PF16860"/>
    </source>
</evidence>
<protein>
    <recommendedName>
        <fullName evidence="1">IMS import disulfide relay-system CHCH-CHCH-like Cx9C domain-containing protein</fullName>
    </recommendedName>
</protein>
<dbReference type="Pfam" id="PF16860">
    <property type="entry name" value="CX9C"/>
    <property type="match status" value="1"/>
</dbReference>
<dbReference type="GO" id="GO:0005758">
    <property type="term" value="C:mitochondrial intermembrane space"/>
    <property type="evidence" value="ECO:0007669"/>
    <property type="project" value="TreeGrafter"/>
</dbReference>
<proteinExistence type="predicted"/>
<dbReference type="Gene3D" id="1.10.287.2900">
    <property type="match status" value="2"/>
</dbReference>
<dbReference type="AlphaFoldDB" id="A0AAF0Y5H1"/>
<organism evidence="2 3">
    <name type="scientific">Vanrija pseudolonga</name>
    <dbReference type="NCBI Taxonomy" id="143232"/>
    <lineage>
        <taxon>Eukaryota</taxon>
        <taxon>Fungi</taxon>
        <taxon>Dikarya</taxon>
        <taxon>Basidiomycota</taxon>
        <taxon>Agaricomycotina</taxon>
        <taxon>Tremellomycetes</taxon>
        <taxon>Trichosporonales</taxon>
        <taxon>Trichosporonaceae</taxon>
        <taxon>Vanrija</taxon>
    </lineage>
</organism>
<reference evidence="2" key="1">
    <citation type="submission" date="2023-10" db="EMBL/GenBank/DDBJ databases">
        <authorList>
            <person name="Noh H."/>
        </authorList>
    </citation>
    <scope>NUCLEOTIDE SEQUENCE</scope>
    <source>
        <strain evidence="2">DUCC4014</strain>
    </source>
</reference>
<sequence length="108" mass="11853">MDLSFDLVASKCAEQMAKYQNCVLGNQNADWANICRPEGKALTECADASVPHLAELKRACAKQISTYRGCLEANGAQPDDVVRERCAEAMKALWLCSESKVAELERTV</sequence>
<dbReference type="EMBL" id="CP086714">
    <property type="protein sequence ID" value="WOO78046.1"/>
    <property type="molecule type" value="Genomic_DNA"/>
</dbReference>